<evidence type="ECO:0000313" key="2">
    <source>
        <dbReference type="EMBL" id="MPN07807.1"/>
    </source>
</evidence>
<dbReference type="EMBL" id="VSSQ01053810">
    <property type="protein sequence ID" value="MPN07807.1"/>
    <property type="molecule type" value="Genomic_DNA"/>
</dbReference>
<evidence type="ECO:0000256" key="1">
    <source>
        <dbReference type="SAM" id="MobiDB-lite"/>
    </source>
</evidence>
<protein>
    <submittedName>
        <fullName evidence="2">Uncharacterized protein</fullName>
    </submittedName>
</protein>
<sequence length="123" mass="12876">MRLRAAYAGVGERQVAAGVARHGAAARGHHGEAAGCAGLQGERVVRWLQRPQHDVGGRAGGVFAVGGVGAFHPLDGLQQRGLGLCAVAACHVLAIRGHGDGGQDGDDREHDHHFDQREAARRR</sequence>
<accession>A0A645F0T4</accession>
<comment type="caution">
    <text evidence="2">The sequence shown here is derived from an EMBL/GenBank/DDBJ whole genome shotgun (WGS) entry which is preliminary data.</text>
</comment>
<reference evidence="2" key="1">
    <citation type="submission" date="2019-08" db="EMBL/GenBank/DDBJ databases">
        <authorList>
            <person name="Kucharzyk K."/>
            <person name="Murdoch R.W."/>
            <person name="Higgins S."/>
            <person name="Loffler F."/>
        </authorList>
    </citation>
    <scope>NUCLEOTIDE SEQUENCE</scope>
</reference>
<proteinExistence type="predicted"/>
<feature type="region of interest" description="Disordered" evidence="1">
    <location>
        <begin position="98"/>
        <end position="123"/>
    </location>
</feature>
<gene>
    <name evidence="2" type="ORF">SDC9_155079</name>
</gene>
<organism evidence="2">
    <name type="scientific">bioreactor metagenome</name>
    <dbReference type="NCBI Taxonomy" id="1076179"/>
    <lineage>
        <taxon>unclassified sequences</taxon>
        <taxon>metagenomes</taxon>
        <taxon>ecological metagenomes</taxon>
    </lineage>
</organism>
<name>A0A645F0T4_9ZZZZ</name>
<dbReference type="AlphaFoldDB" id="A0A645F0T4"/>